<dbReference type="PANTHER" id="PTHR47373:SF5">
    <property type="entry name" value="CYSTATIN-LIKE PROTEIN"/>
    <property type="match status" value="1"/>
</dbReference>
<dbReference type="OMA" id="RTNMEIQ"/>
<reference evidence="4" key="2">
    <citation type="submission" date="2015-03" db="UniProtKB">
        <authorList>
            <consortium name="EnsemblPlants"/>
        </authorList>
    </citation>
    <scope>IDENTIFICATION</scope>
</reference>
<dbReference type="AlphaFoldDB" id="A0A0D3BSW2"/>
<organism evidence="4 5">
    <name type="scientific">Brassica oleracea var. oleracea</name>
    <dbReference type="NCBI Taxonomy" id="109376"/>
    <lineage>
        <taxon>Eukaryota</taxon>
        <taxon>Viridiplantae</taxon>
        <taxon>Streptophyta</taxon>
        <taxon>Embryophyta</taxon>
        <taxon>Tracheophyta</taxon>
        <taxon>Spermatophyta</taxon>
        <taxon>Magnoliopsida</taxon>
        <taxon>eudicotyledons</taxon>
        <taxon>Gunneridae</taxon>
        <taxon>Pentapetalae</taxon>
        <taxon>rosids</taxon>
        <taxon>malvids</taxon>
        <taxon>Brassicales</taxon>
        <taxon>Brassicaceae</taxon>
        <taxon>Brassiceae</taxon>
        <taxon>Brassica</taxon>
    </lineage>
</organism>
<dbReference type="InterPro" id="IPR046350">
    <property type="entry name" value="Cystatin_sf"/>
</dbReference>
<dbReference type="EnsemblPlants" id="Bo4g047270.1">
    <property type="protein sequence ID" value="Bo4g047270.1"/>
    <property type="gene ID" value="Bo4g047270"/>
</dbReference>
<dbReference type="Proteomes" id="UP000032141">
    <property type="component" value="Chromosome C4"/>
</dbReference>
<evidence type="ECO:0000313" key="5">
    <source>
        <dbReference type="Proteomes" id="UP000032141"/>
    </source>
</evidence>
<accession>A0A0D3BSW2</accession>
<dbReference type="Pfam" id="PF16845">
    <property type="entry name" value="SQAPI"/>
    <property type="match status" value="1"/>
</dbReference>
<dbReference type="HOGENOM" id="CLU_113093_0_0_1"/>
<reference evidence="4 5" key="1">
    <citation type="journal article" date="2014" name="Genome Biol.">
        <title>Transcriptome and methylome profiling reveals relics of genome dominance in the mesopolyploid Brassica oleracea.</title>
        <authorList>
            <person name="Parkin I.A."/>
            <person name="Koh C."/>
            <person name="Tang H."/>
            <person name="Robinson S.J."/>
            <person name="Kagale S."/>
            <person name="Clarke W.E."/>
            <person name="Town C.D."/>
            <person name="Nixon J."/>
            <person name="Krishnakumar V."/>
            <person name="Bidwell S.L."/>
            <person name="Denoeud F."/>
            <person name="Belcram H."/>
            <person name="Links M.G."/>
            <person name="Just J."/>
            <person name="Clarke C."/>
            <person name="Bender T."/>
            <person name="Huebert T."/>
            <person name="Mason A.S."/>
            <person name="Pires J.C."/>
            <person name="Barker G."/>
            <person name="Moore J."/>
            <person name="Walley P.G."/>
            <person name="Manoli S."/>
            <person name="Batley J."/>
            <person name="Edwards D."/>
            <person name="Nelson M.N."/>
            <person name="Wang X."/>
            <person name="Paterson A.H."/>
            <person name="King G."/>
            <person name="Bancroft I."/>
            <person name="Chalhoub B."/>
            <person name="Sharpe A.G."/>
        </authorList>
    </citation>
    <scope>NUCLEOTIDE SEQUENCE</scope>
    <source>
        <strain evidence="4 5">cv. TO1000</strain>
    </source>
</reference>
<sequence>PKHNTNKPKPKTLYINNKRIKFKPKEKEEKVRSKMSKVSLIRLSLLGFLVIAVVTPSAKSTVLGGRSDVGNVRTNMEIQELGRYCVKQFNLQQQSKQGNDATNARTDTAVLSPLKFSRVESAQKQVVAGTKYYLRIAVTQPDGTSRMFDSVIVIQPWLFSKKLIEFTPVASPVY</sequence>
<dbReference type="Gramene" id="Bo4g047270.1">
    <property type="protein sequence ID" value="Bo4g047270.1"/>
    <property type="gene ID" value="Bo4g047270"/>
</dbReference>
<name>A0A0D3BSW2_BRAOL</name>
<dbReference type="PANTHER" id="PTHR47373">
    <property type="entry name" value="CYSTEINE PROTEINASE INHIBITOR 2"/>
    <property type="match status" value="1"/>
</dbReference>
<dbReference type="GO" id="GO:0004869">
    <property type="term" value="F:cysteine-type endopeptidase inhibitor activity"/>
    <property type="evidence" value="ECO:0007669"/>
    <property type="project" value="UniProtKB-KW"/>
</dbReference>
<dbReference type="SUPFAM" id="SSF54403">
    <property type="entry name" value="Cystatin/monellin"/>
    <property type="match status" value="1"/>
</dbReference>
<keyword evidence="5" id="KW-1185">Reference proteome</keyword>
<evidence type="ECO:0000256" key="2">
    <source>
        <dbReference type="ARBA" id="ARBA00022704"/>
    </source>
</evidence>
<dbReference type="CDD" id="cd00042">
    <property type="entry name" value="CY"/>
    <property type="match status" value="1"/>
</dbReference>
<dbReference type="InterPro" id="IPR000010">
    <property type="entry name" value="Cystatin_dom"/>
</dbReference>
<evidence type="ECO:0000259" key="3">
    <source>
        <dbReference type="Pfam" id="PF16845"/>
    </source>
</evidence>
<protein>
    <submittedName>
        <fullName evidence="4">Cysteine proteinase inhibitor</fullName>
    </submittedName>
</protein>
<dbReference type="Gene3D" id="3.10.450.10">
    <property type="match status" value="1"/>
</dbReference>
<keyword evidence="1" id="KW-0646">Protease inhibitor</keyword>
<feature type="domain" description="Cystatin" evidence="3">
    <location>
        <begin position="113"/>
        <end position="169"/>
    </location>
</feature>
<evidence type="ECO:0000256" key="1">
    <source>
        <dbReference type="ARBA" id="ARBA00022690"/>
    </source>
</evidence>
<evidence type="ECO:0000313" key="4">
    <source>
        <dbReference type="EnsemblPlants" id="Bo4g047270.1"/>
    </source>
</evidence>
<dbReference type="STRING" id="109376.A0A0D3BSW2"/>
<keyword evidence="2" id="KW-0789">Thiol protease inhibitor</keyword>
<proteinExistence type="predicted"/>